<accession>A0ABT0MEZ4</accession>
<keyword evidence="1" id="KW-0812">Transmembrane</keyword>
<evidence type="ECO:0000256" key="1">
    <source>
        <dbReference type="SAM" id="Phobius"/>
    </source>
</evidence>
<evidence type="ECO:0008006" key="4">
    <source>
        <dbReference type="Google" id="ProtNLM"/>
    </source>
</evidence>
<dbReference type="EMBL" id="JAMBEP010000001">
    <property type="protein sequence ID" value="MCL1633431.1"/>
    <property type="molecule type" value="Genomic_DNA"/>
</dbReference>
<protein>
    <recommendedName>
        <fullName evidence="4">DUF4175 domain-containing protein</fullName>
    </recommendedName>
</protein>
<evidence type="ECO:0000313" key="3">
    <source>
        <dbReference type="Proteomes" id="UP001431217"/>
    </source>
</evidence>
<gene>
    <name evidence="2" type="ORF">M2650_02050</name>
</gene>
<sequence>MTWVGIALLLVILYFALKVVGFVLKFALWALLLFGAYWLVAPYLSLPRPFW</sequence>
<organism evidence="2 3">
    <name type="scientific">Luteimonas galliterrae</name>
    <dbReference type="NCBI Taxonomy" id="2940486"/>
    <lineage>
        <taxon>Bacteria</taxon>
        <taxon>Pseudomonadati</taxon>
        <taxon>Pseudomonadota</taxon>
        <taxon>Gammaproteobacteria</taxon>
        <taxon>Lysobacterales</taxon>
        <taxon>Lysobacteraceae</taxon>
        <taxon>Luteimonas</taxon>
    </lineage>
</organism>
<keyword evidence="3" id="KW-1185">Reference proteome</keyword>
<keyword evidence="1" id="KW-1133">Transmembrane helix</keyword>
<reference evidence="2 3" key="1">
    <citation type="submission" date="2022-05" db="EMBL/GenBank/DDBJ databases">
        <title>Luteimonas sp. SX5, whole genome shotgun sequencing project.</title>
        <authorList>
            <person name="Zhao G."/>
            <person name="Shen L."/>
        </authorList>
    </citation>
    <scope>NUCLEOTIDE SEQUENCE [LARGE SCALE GENOMIC DNA]</scope>
    <source>
        <strain evidence="2 3">SX5</strain>
    </source>
</reference>
<proteinExistence type="predicted"/>
<comment type="caution">
    <text evidence="2">The sequence shown here is derived from an EMBL/GenBank/DDBJ whole genome shotgun (WGS) entry which is preliminary data.</text>
</comment>
<evidence type="ECO:0000313" key="2">
    <source>
        <dbReference type="EMBL" id="MCL1633431.1"/>
    </source>
</evidence>
<dbReference type="RefSeq" id="WP_249470548.1">
    <property type="nucleotide sequence ID" value="NZ_JAMBEP010000001.1"/>
</dbReference>
<dbReference type="Proteomes" id="UP001431217">
    <property type="component" value="Unassembled WGS sequence"/>
</dbReference>
<keyword evidence="1" id="KW-0472">Membrane</keyword>
<feature type="transmembrane region" description="Helical" evidence="1">
    <location>
        <begin position="28"/>
        <end position="46"/>
    </location>
</feature>
<name>A0ABT0MEZ4_9GAMM</name>